<accession>A0A7W7Y959</accession>
<evidence type="ECO:0000313" key="11">
    <source>
        <dbReference type="Proteomes" id="UP000590740"/>
    </source>
</evidence>
<evidence type="ECO:0000256" key="3">
    <source>
        <dbReference type="ARBA" id="ARBA00022679"/>
    </source>
</evidence>
<dbReference type="InterPro" id="IPR050979">
    <property type="entry name" value="LD-transpeptidase"/>
</dbReference>
<dbReference type="SUPFAM" id="SSF141523">
    <property type="entry name" value="L,D-transpeptidase catalytic domain-like"/>
    <property type="match status" value="1"/>
</dbReference>
<evidence type="ECO:0000256" key="5">
    <source>
        <dbReference type="ARBA" id="ARBA00022984"/>
    </source>
</evidence>
<dbReference type="InterPro" id="IPR005490">
    <property type="entry name" value="LD_TPept_cat_dom"/>
</dbReference>
<sequence length="208" mass="23418">MMPRRLLTFLALSLASCNTMQTTGNNAFHYSRRFVTQEIPRASRFVWKGVTGLFGPNDGSFWYADDMRGRPSVVINLSEQMVYLFKGGQLAGGSPISSGSEGYDTRPGRYSVIEKDIDHKSSIYGDYEDYQGNVIMQNINNRTDPRPPGTRFEGAKMYYFMRIYGGVGMHQGYLPGYPASHGCIRLPGHMAEKFYREVRLGTPVEVVP</sequence>
<reference evidence="10 11" key="1">
    <citation type="submission" date="2020-08" db="EMBL/GenBank/DDBJ databases">
        <title>Genomic Encyclopedia of Type Strains, Phase IV (KMG-IV): sequencing the most valuable type-strain genomes for metagenomic binning, comparative biology and taxonomic classification.</title>
        <authorList>
            <person name="Goeker M."/>
        </authorList>
    </citation>
    <scope>NUCLEOTIDE SEQUENCE [LARGE SCALE GENOMIC DNA]</scope>
    <source>
        <strain evidence="10 11">DSM 12252</strain>
    </source>
</reference>
<keyword evidence="8" id="KW-0732">Signal</keyword>
<keyword evidence="6 7" id="KW-0961">Cell wall biogenesis/degradation</keyword>
<dbReference type="Gene3D" id="2.40.440.10">
    <property type="entry name" value="L,D-transpeptidase catalytic domain-like"/>
    <property type="match status" value="1"/>
</dbReference>
<keyword evidence="5 7" id="KW-0573">Peptidoglycan synthesis</keyword>
<feature type="signal peptide" evidence="8">
    <location>
        <begin position="1"/>
        <end position="21"/>
    </location>
</feature>
<organism evidence="10 11">
    <name type="scientific">Prosthecobacter vanneervenii</name>
    <dbReference type="NCBI Taxonomy" id="48466"/>
    <lineage>
        <taxon>Bacteria</taxon>
        <taxon>Pseudomonadati</taxon>
        <taxon>Verrucomicrobiota</taxon>
        <taxon>Verrucomicrobiia</taxon>
        <taxon>Verrucomicrobiales</taxon>
        <taxon>Verrucomicrobiaceae</taxon>
        <taxon>Prosthecobacter</taxon>
    </lineage>
</organism>
<comment type="caution">
    <text evidence="10">The sequence shown here is derived from an EMBL/GenBank/DDBJ whole genome shotgun (WGS) entry which is preliminary data.</text>
</comment>
<dbReference type="GO" id="GO:0071972">
    <property type="term" value="F:peptidoglycan L,D-transpeptidase activity"/>
    <property type="evidence" value="ECO:0007669"/>
    <property type="project" value="TreeGrafter"/>
</dbReference>
<dbReference type="GO" id="GO:0071555">
    <property type="term" value="P:cell wall organization"/>
    <property type="evidence" value="ECO:0007669"/>
    <property type="project" value="UniProtKB-UniRule"/>
</dbReference>
<feature type="active site" description="Nucleophile" evidence="7">
    <location>
        <position position="183"/>
    </location>
</feature>
<evidence type="ECO:0000256" key="1">
    <source>
        <dbReference type="ARBA" id="ARBA00004752"/>
    </source>
</evidence>
<dbReference type="AlphaFoldDB" id="A0A7W7Y959"/>
<dbReference type="GO" id="GO:0018104">
    <property type="term" value="P:peptidoglycan-protein cross-linking"/>
    <property type="evidence" value="ECO:0007669"/>
    <property type="project" value="TreeGrafter"/>
</dbReference>
<feature type="active site" description="Proton donor/acceptor" evidence="7">
    <location>
        <position position="170"/>
    </location>
</feature>
<comment type="similarity">
    <text evidence="2">Belongs to the YkuD family.</text>
</comment>
<dbReference type="GO" id="GO:0016740">
    <property type="term" value="F:transferase activity"/>
    <property type="evidence" value="ECO:0007669"/>
    <property type="project" value="UniProtKB-KW"/>
</dbReference>
<proteinExistence type="inferred from homology"/>
<dbReference type="UniPathway" id="UPA00219"/>
<dbReference type="GO" id="GO:0008360">
    <property type="term" value="P:regulation of cell shape"/>
    <property type="evidence" value="ECO:0007669"/>
    <property type="project" value="UniProtKB-UniRule"/>
</dbReference>
<dbReference type="Proteomes" id="UP000590740">
    <property type="component" value="Unassembled WGS sequence"/>
</dbReference>
<keyword evidence="3" id="KW-0808">Transferase</keyword>
<gene>
    <name evidence="10" type="ORF">HNQ65_001454</name>
</gene>
<dbReference type="PROSITE" id="PS52029">
    <property type="entry name" value="LD_TPASE"/>
    <property type="match status" value="1"/>
</dbReference>
<evidence type="ECO:0000256" key="8">
    <source>
        <dbReference type="SAM" id="SignalP"/>
    </source>
</evidence>
<dbReference type="PANTHER" id="PTHR30582:SF2">
    <property type="entry name" value="L,D-TRANSPEPTIDASE YCIB-RELATED"/>
    <property type="match status" value="1"/>
</dbReference>
<dbReference type="Pfam" id="PF03734">
    <property type="entry name" value="YkuD"/>
    <property type="match status" value="1"/>
</dbReference>
<evidence type="ECO:0000256" key="2">
    <source>
        <dbReference type="ARBA" id="ARBA00005992"/>
    </source>
</evidence>
<comment type="pathway">
    <text evidence="1 7">Cell wall biogenesis; peptidoglycan biosynthesis.</text>
</comment>
<dbReference type="PANTHER" id="PTHR30582">
    <property type="entry name" value="L,D-TRANSPEPTIDASE"/>
    <property type="match status" value="1"/>
</dbReference>
<dbReference type="CDD" id="cd16913">
    <property type="entry name" value="YkuD_like"/>
    <property type="match status" value="1"/>
</dbReference>
<dbReference type="GO" id="GO:0005576">
    <property type="term" value="C:extracellular region"/>
    <property type="evidence" value="ECO:0007669"/>
    <property type="project" value="TreeGrafter"/>
</dbReference>
<name>A0A7W7Y959_9BACT</name>
<dbReference type="PROSITE" id="PS51257">
    <property type="entry name" value="PROKAR_LIPOPROTEIN"/>
    <property type="match status" value="1"/>
</dbReference>
<feature type="domain" description="L,D-TPase catalytic" evidence="9">
    <location>
        <begin position="71"/>
        <end position="207"/>
    </location>
</feature>
<evidence type="ECO:0000256" key="4">
    <source>
        <dbReference type="ARBA" id="ARBA00022960"/>
    </source>
</evidence>
<protein>
    <recommendedName>
        <fullName evidence="9">L,D-TPase catalytic domain-containing protein</fullName>
    </recommendedName>
</protein>
<keyword evidence="11" id="KW-1185">Reference proteome</keyword>
<dbReference type="RefSeq" id="WP_184338815.1">
    <property type="nucleotide sequence ID" value="NZ_JACHIG010000002.1"/>
</dbReference>
<keyword evidence="4 7" id="KW-0133">Cell shape</keyword>
<dbReference type="InterPro" id="IPR038063">
    <property type="entry name" value="Transpep_catalytic_dom"/>
</dbReference>
<evidence type="ECO:0000313" key="10">
    <source>
        <dbReference type="EMBL" id="MBB5031886.1"/>
    </source>
</evidence>
<dbReference type="EMBL" id="JACHIG010000002">
    <property type="protein sequence ID" value="MBB5031886.1"/>
    <property type="molecule type" value="Genomic_DNA"/>
</dbReference>
<feature type="chain" id="PRO_5030916285" description="L,D-TPase catalytic domain-containing protein" evidence="8">
    <location>
        <begin position="22"/>
        <end position="208"/>
    </location>
</feature>
<evidence type="ECO:0000259" key="9">
    <source>
        <dbReference type="PROSITE" id="PS52029"/>
    </source>
</evidence>
<evidence type="ECO:0000256" key="7">
    <source>
        <dbReference type="PROSITE-ProRule" id="PRU01373"/>
    </source>
</evidence>
<evidence type="ECO:0000256" key="6">
    <source>
        <dbReference type="ARBA" id="ARBA00023316"/>
    </source>
</evidence>